<name>T1J8C4_STRMM</name>
<reference evidence="2" key="1">
    <citation type="submission" date="2011-05" db="EMBL/GenBank/DDBJ databases">
        <authorList>
            <person name="Richards S.R."/>
            <person name="Qu J."/>
            <person name="Jiang H."/>
            <person name="Jhangiani S.N."/>
            <person name="Agravi P."/>
            <person name="Goodspeed R."/>
            <person name="Gross S."/>
            <person name="Mandapat C."/>
            <person name="Jackson L."/>
            <person name="Mathew T."/>
            <person name="Pu L."/>
            <person name="Thornton R."/>
            <person name="Saada N."/>
            <person name="Wilczek-Boney K.B."/>
            <person name="Lee S."/>
            <person name="Kovar C."/>
            <person name="Wu Y."/>
            <person name="Scherer S.E."/>
            <person name="Worley K.C."/>
            <person name="Muzny D.M."/>
            <person name="Gibbs R."/>
        </authorList>
    </citation>
    <scope>NUCLEOTIDE SEQUENCE</scope>
    <source>
        <strain evidence="2">Brora</strain>
    </source>
</reference>
<keyword evidence="2" id="KW-1185">Reference proteome</keyword>
<reference evidence="1" key="2">
    <citation type="submission" date="2015-02" db="UniProtKB">
        <authorList>
            <consortium name="EnsemblMetazoa"/>
        </authorList>
    </citation>
    <scope>IDENTIFICATION</scope>
</reference>
<dbReference type="EMBL" id="JH431953">
    <property type="status" value="NOT_ANNOTATED_CDS"/>
    <property type="molecule type" value="Genomic_DNA"/>
</dbReference>
<dbReference type="EnsemblMetazoa" id="SMAR009951-RA">
    <property type="protein sequence ID" value="SMAR009951-PA"/>
    <property type="gene ID" value="SMAR009951"/>
</dbReference>
<evidence type="ECO:0000313" key="2">
    <source>
        <dbReference type="Proteomes" id="UP000014500"/>
    </source>
</evidence>
<proteinExistence type="predicted"/>
<organism evidence="1 2">
    <name type="scientific">Strigamia maritima</name>
    <name type="common">European centipede</name>
    <name type="synonym">Geophilus maritimus</name>
    <dbReference type="NCBI Taxonomy" id="126957"/>
    <lineage>
        <taxon>Eukaryota</taxon>
        <taxon>Metazoa</taxon>
        <taxon>Ecdysozoa</taxon>
        <taxon>Arthropoda</taxon>
        <taxon>Myriapoda</taxon>
        <taxon>Chilopoda</taxon>
        <taxon>Pleurostigmophora</taxon>
        <taxon>Geophilomorpha</taxon>
        <taxon>Linotaeniidae</taxon>
        <taxon>Strigamia</taxon>
    </lineage>
</organism>
<dbReference type="AlphaFoldDB" id="T1J8C4"/>
<dbReference type="HOGENOM" id="CLU_2641280_0_0_1"/>
<accession>T1J8C4</accession>
<sequence length="77" mass="8955">MVEAAEKHVYFVKTSSKKNTMLSAVPNKIAVFMKFCDKKNYYVNLWVWVQGYVKFVSHVMIAQIIQIARSILFTSFS</sequence>
<evidence type="ECO:0000313" key="1">
    <source>
        <dbReference type="EnsemblMetazoa" id="SMAR009951-PA"/>
    </source>
</evidence>
<protein>
    <submittedName>
        <fullName evidence="1">Uncharacterized protein</fullName>
    </submittedName>
</protein>
<dbReference type="Proteomes" id="UP000014500">
    <property type="component" value="Unassembled WGS sequence"/>
</dbReference>